<gene>
    <name evidence="1" type="ORF">LCGC14_0900800</name>
</gene>
<evidence type="ECO:0000313" key="1">
    <source>
        <dbReference type="EMBL" id="KKN23850.1"/>
    </source>
</evidence>
<organism evidence="1">
    <name type="scientific">marine sediment metagenome</name>
    <dbReference type="NCBI Taxonomy" id="412755"/>
    <lineage>
        <taxon>unclassified sequences</taxon>
        <taxon>metagenomes</taxon>
        <taxon>ecological metagenomes</taxon>
    </lineage>
</organism>
<protein>
    <submittedName>
        <fullName evidence="1">Uncharacterized protein</fullName>
    </submittedName>
</protein>
<accession>A0A0F9NWI1</accession>
<name>A0A0F9NWI1_9ZZZZ</name>
<dbReference type="Gene3D" id="2.150.10.10">
    <property type="entry name" value="Serralysin-like metalloprotease, C-terminal"/>
    <property type="match status" value="1"/>
</dbReference>
<proteinExistence type="predicted"/>
<dbReference type="AlphaFoldDB" id="A0A0F9NWI1"/>
<dbReference type="EMBL" id="LAZR01002933">
    <property type="protein sequence ID" value="KKN23850.1"/>
    <property type="molecule type" value="Genomic_DNA"/>
</dbReference>
<comment type="caution">
    <text evidence="1">The sequence shown here is derived from an EMBL/GenBank/DDBJ whole genome shotgun (WGS) entry which is preliminary data.</text>
</comment>
<reference evidence="1" key="1">
    <citation type="journal article" date="2015" name="Nature">
        <title>Complex archaea that bridge the gap between prokaryotes and eukaryotes.</title>
        <authorList>
            <person name="Spang A."/>
            <person name="Saw J.H."/>
            <person name="Jorgensen S.L."/>
            <person name="Zaremba-Niedzwiedzka K."/>
            <person name="Martijn J."/>
            <person name="Lind A.E."/>
            <person name="van Eijk R."/>
            <person name="Schleper C."/>
            <person name="Guy L."/>
            <person name="Ettema T.J."/>
        </authorList>
    </citation>
    <scope>NUCLEOTIDE SEQUENCE</scope>
</reference>
<sequence length="604" mass="64167">MPLRALSRGLSRYRREPVRGAADKMGLPWDAYYVLTKAEARLTNSKIHPNSGAPDYNIKHDHATDFTNVGTNTHAQVDTHIADSTLHFTIPDLNDLGDVNAATPSDNDSLTWDDATGKWIPEAAGVTDHSALSNLNWASAGHTFDADLDIGAYKLTADHVDITDETDGYQINGTKFASNEGTDNVQVGIEAGLKDVGIRNVFVGYRAGYNNDTTGAPNNGDKNVYVGSSAGYGTSGSNKGFDNIAIGYQALYDNTTGVRNMAIGPFALWNNTTGTGNTAIGRSTMAANTEGTGNMAIGYLSLNKNTTGNFNVAVGRSGLHDNLSGSNNVAIGEDAGYKCTGTGNVFIGYKAGYYQVAVSDKLFIDNQSRTSAALDLTNALVYGTFDATVANQIFLVNGVLKSSYGAMLGDGGTTNYTEIETDGTVKFVGAATVWKDINMGAASLSGPPGLQPGLVNYLDEAGADTGIATYGLAVGEGFSGQFEMQHDYKEGSDIIFHIHWQGITAPTGTDKVKFQLTYTVTRTDTTLNATTVIVIETDFDTQYEIKQSDFPAITGTSFTVEDQFVFTLERIAASADEYGGEALAATVGIHYEIDTVGSRQILAK</sequence>
<dbReference type="InterPro" id="IPR011049">
    <property type="entry name" value="Serralysin-like_metalloprot_C"/>
</dbReference>